<organism evidence="1 2">
    <name type="scientific">Brassica cretica</name>
    <name type="common">Mustard</name>
    <dbReference type="NCBI Taxonomy" id="69181"/>
    <lineage>
        <taxon>Eukaryota</taxon>
        <taxon>Viridiplantae</taxon>
        <taxon>Streptophyta</taxon>
        <taxon>Embryophyta</taxon>
        <taxon>Tracheophyta</taxon>
        <taxon>Spermatophyta</taxon>
        <taxon>Magnoliopsida</taxon>
        <taxon>eudicotyledons</taxon>
        <taxon>Gunneridae</taxon>
        <taxon>Pentapetalae</taxon>
        <taxon>rosids</taxon>
        <taxon>malvids</taxon>
        <taxon>Brassicales</taxon>
        <taxon>Brassicaceae</taxon>
        <taxon>Brassiceae</taxon>
        <taxon>Brassica</taxon>
    </lineage>
</organism>
<dbReference type="EMBL" id="QGKX02001621">
    <property type="protein sequence ID" value="KAF3499796.1"/>
    <property type="molecule type" value="Genomic_DNA"/>
</dbReference>
<evidence type="ECO:0000313" key="1">
    <source>
        <dbReference type="EMBL" id="KAF3499796.1"/>
    </source>
</evidence>
<evidence type="ECO:0000313" key="2">
    <source>
        <dbReference type="Proteomes" id="UP000712600"/>
    </source>
</evidence>
<dbReference type="Proteomes" id="UP000712600">
    <property type="component" value="Unassembled WGS sequence"/>
</dbReference>
<gene>
    <name evidence="1" type="ORF">F2Q69_00043075</name>
</gene>
<name>A0A8S9NCE2_BRACR</name>
<proteinExistence type="predicted"/>
<sequence>MNPCDYYQPEKEISSLQHVYNSTSWIRPQSPAHQRVPPCSLKHIDTSCSLQHIVRSTISSGHAPSRTDDFYHLQSYVLPELRAS</sequence>
<dbReference type="AlphaFoldDB" id="A0A8S9NCE2"/>
<reference evidence="1" key="1">
    <citation type="submission" date="2019-12" db="EMBL/GenBank/DDBJ databases">
        <title>Genome sequencing and annotation of Brassica cretica.</title>
        <authorList>
            <person name="Studholme D.J."/>
            <person name="Sarris P."/>
        </authorList>
    </citation>
    <scope>NUCLEOTIDE SEQUENCE</scope>
    <source>
        <strain evidence="1">PFS-109/04</strain>
        <tissue evidence="1">Leaf</tissue>
    </source>
</reference>
<protein>
    <submittedName>
        <fullName evidence="1">Uncharacterized protein</fullName>
    </submittedName>
</protein>
<comment type="caution">
    <text evidence="1">The sequence shown here is derived from an EMBL/GenBank/DDBJ whole genome shotgun (WGS) entry which is preliminary data.</text>
</comment>
<accession>A0A8S9NCE2</accession>